<evidence type="ECO:0000313" key="2">
    <source>
        <dbReference type="Proteomes" id="UP000749646"/>
    </source>
</evidence>
<comment type="caution">
    <text evidence="1">The sequence shown here is derived from an EMBL/GenBank/DDBJ whole genome shotgun (WGS) entry which is preliminary data.</text>
</comment>
<dbReference type="SUPFAM" id="SSF52047">
    <property type="entry name" value="RNI-like"/>
    <property type="match status" value="1"/>
</dbReference>
<accession>A0A9P6M8N1</accession>
<name>A0A9P6M8N1_9FUNG</name>
<dbReference type="OrthoDB" id="2438713at2759"/>
<dbReference type="EMBL" id="JAAAHW010003854">
    <property type="protein sequence ID" value="KAF9980397.1"/>
    <property type="molecule type" value="Genomic_DNA"/>
</dbReference>
<sequence>MDSKPVNAPSLLVHFPNLKSWYFWNSSETLEVKIEELRDEVTRCCPLLKTILTTSVANITASVLVKAFNSLTSIHVLNEHLSAEVILAIINHQKTLIHVFTFDSFSNFYDSDNIPRVKSNHLQVPGWIIQSLPRRCTRLKTLYFPLYEMNIDDIEEATWECYSLERLHIRVHGLNTKKKIDRAIHLWTEGRIAIRKKQTNDEEMPTLSDSQLYAVIPQCNNSIEARVARHLLKFSKLQKVWLGWKIRKVRN</sequence>
<dbReference type="InterPro" id="IPR032675">
    <property type="entry name" value="LRR_dom_sf"/>
</dbReference>
<proteinExistence type="predicted"/>
<evidence type="ECO:0000313" key="1">
    <source>
        <dbReference type="EMBL" id="KAF9980397.1"/>
    </source>
</evidence>
<protein>
    <submittedName>
        <fullName evidence="1">Uncharacterized protein</fullName>
    </submittedName>
</protein>
<dbReference type="AlphaFoldDB" id="A0A9P6M8N1"/>
<gene>
    <name evidence="1" type="ORF">BGZ65_005155</name>
</gene>
<organism evidence="1 2">
    <name type="scientific">Modicella reniformis</name>
    <dbReference type="NCBI Taxonomy" id="1440133"/>
    <lineage>
        <taxon>Eukaryota</taxon>
        <taxon>Fungi</taxon>
        <taxon>Fungi incertae sedis</taxon>
        <taxon>Mucoromycota</taxon>
        <taxon>Mortierellomycotina</taxon>
        <taxon>Mortierellomycetes</taxon>
        <taxon>Mortierellales</taxon>
        <taxon>Mortierellaceae</taxon>
        <taxon>Modicella</taxon>
    </lineage>
</organism>
<reference evidence="1" key="1">
    <citation type="journal article" date="2020" name="Fungal Divers.">
        <title>Resolving the Mortierellaceae phylogeny through synthesis of multi-gene phylogenetics and phylogenomics.</title>
        <authorList>
            <person name="Vandepol N."/>
            <person name="Liber J."/>
            <person name="Desiro A."/>
            <person name="Na H."/>
            <person name="Kennedy M."/>
            <person name="Barry K."/>
            <person name="Grigoriev I.V."/>
            <person name="Miller A.N."/>
            <person name="O'Donnell K."/>
            <person name="Stajich J.E."/>
            <person name="Bonito G."/>
        </authorList>
    </citation>
    <scope>NUCLEOTIDE SEQUENCE</scope>
    <source>
        <strain evidence="1">MES-2147</strain>
    </source>
</reference>
<dbReference type="Gene3D" id="3.80.10.10">
    <property type="entry name" value="Ribonuclease Inhibitor"/>
    <property type="match status" value="1"/>
</dbReference>
<keyword evidence="2" id="KW-1185">Reference proteome</keyword>
<dbReference type="Proteomes" id="UP000749646">
    <property type="component" value="Unassembled WGS sequence"/>
</dbReference>